<proteinExistence type="predicted"/>
<dbReference type="InterPro" id="IPR012337">
    <property type="entry name" value="RNaseH-like_sf"/>
</dbReference>
<dbReference type="GO" id="GO:0006139">
    <property type="term" value="P:nucleobase-containing compound metabolic process"/>
    <property type="evidence" value="ECO:0007669"/>
    <property type="project" value="InterPro"/>
</dbReference>
<keyword evidence="1" id="KW-0540">Nuclease</keyword>
<dbReference type="Gene3D" id="3.30.420.10">
    <property type="entry name" value="Ribonuclease H-like superfamily/Ribonuclease H"/>
    <property type="match status" value="1"/>
</dbReference>
<dbReference type="GO" id="GO:0008408">
    <property type="term" value="F:3'-5' exonuclease activity"/>
    <property type="evidence" value="ECO:0007669"/>
    <property type="project" value="InterPro"/>
</dbReference>
<feature type="non-terminal residue" evidence="4">
    <location>
        <position position="1"/>
    </location>
</feature>
<evidence type="ECO:0000256" key="2">
    <source>
        <dbReference type="ARBA" id="ARBA00022801"/>
    </source>
</evidence>
<dbReference type="CDD" id="cd06141">
    <property type="entry name" value="WRN_exo"/>
    <property type="match status" value="1"/>
</dbReference>
<dbReference type="Pfam" id="PF01612">
    <property type="entry name" value="DNA_pol_A_exo1"/>
    <property type="match status" value="1"/>
</dbReference>
<feature type="non-terminal residue" evidence="4">
    <location>
        <position position="217"/>
    </location>
</feature>
<dbReference type="OrthoDB" id="1920326at2759"/>
<dbReference type="Proteomes" id="UP000800041">
    <property type="component" value="Unassembled WGS sequence"/>
</dbReference>
<keyword evidence="5" id="KW-1185">Reference proteome</keyword>
<keyword evidence="2" id="KW-0378">Hydrolase</keyword>
<dbReference type="GO" id="GO:0005737">
    <property type="term" value="C:cytoplasm"/>
    <property type="evidence" value="ECO:0007669"/>
    <property type="project" value="TreeGrafter"/>
</dbReference>
<dbReference type="GO" id="GO:0005634">
    <property type="term" value="C:nucleus"/>
    <property type="evidence" value="ECO:0007669"/>
    <property type="project" value="TreeGrafter"/>
</dbReference>
<dbReference type="PANTHER" id="PTHR13620:SF104">
    <property type="entry name" value="EXONUCLEASE 3'-5' DOMAIN-CONTAINING PROTEIN 2"/>
    <property type="match status" value="1"/>
</dbReference>
<evidence type="ECO:0000313" key="4">
    <source>
        <dbReference type="EMBL" id="KAF1983037.1"/>
    </source>
</evidence>
<dbReference type="InterPro" id="IPR002562">
    <property type="entry name" value="3'-5'_exonuclease_dom"/>
</dbReference>
<dbReference type="PANTHER" id="PTHR13620">
    <property type="entry name" value="3-5 EXONUCLEASE"/>
    <property type="match status" value="1"/>
</dbReference>
<accession>A0A6G1GQJ0</accession>
<sequence>STYWTHELYRGPHGEKVKVEYCCTKEHSERVAKKFLGKSVLGFDMEWMAPILTRKRVRTLKDEISLIQLASDDHIALFHIARHHGDTADDLICDTLRHILVNPNVIKTGVGCYRADATRLKSHFDIEARGLIELYNLQNVAFDFPSHDTRTSFPKSLADMVKLHLKLPLCKGDVRISSWIRPLTDAQVCYAAADAYAGLMLFRTLDKKRYDIKPVPP</sequence>
<dbReference type="InterPro" id="IPR051132">
    <property type="entry name" value="3-5_Exonuclease_domain"/>
</dbReference>
<name>A0A6G1GQJ0_9PEZI</name>
<evidence type="ECO:0000313" key="5">
    <source>
        <dbReference type="Proteomes" id="UP000800041"/>
    </source>
</evidence>
<dbReference type="AlphaFoldDB" id="A0A6G1GQJ0"/>
<evidence type="ECO:0000256" key="1">
    <source>
        <dbReference type="ARBA" id="ARBA00022722"/>
    </source>
</evidence>
<dbReference type="EMBL" id="ML977178">
    <property type="protein sequence ID" value="KAF1983037.1"/>
    <property type="molecule type" value="Genomic_DNA"/>
</dbReference>
<dbReference type="GO" id="GO:0003676">
    <property type="term" value="F:nucleic acid binding"/>
    <property type="evidence" value="ECO:0007669"/>
    <property type="project" value="InterPro"/>
</dbReference>
<feature type="domain" description="3'-5' exonuclease" evidence="3">
    <location>
        <begin position="24"/>
        <end position="208"/>
    </location>
</feature>
<dbReference type="SUPFAM" id="SSF53098">
    <property type="entry name" value="Ribonuclease H-like"/>
    <property type="match status" value="1"/>
</dbReference>
<evidence type="ECO:0000259" key="3">
    <source>
        <dbReference type="Pfam" id="PF01612"/>
    </source>
</evidence>
<gene>
    <name evidence="4" type="ORF">K402DRAFT_311301</name>
</gene>
<reference evidence="4" key="1">
    <citation type="journal article" date="2020" name="Stud. Mycol.">
        <title>101 Dothideomycetes genomes: a test case for predicting lifestyles and emergence of pathogens.</title>
        <authorList>
            <person name="Haridas S."/>
            <person name="Albert R."/>
            <person name="Binder M."/>
            <person name="Bloem J."/>
            <person name="Labutti K."/>
            <person name="Salamov A."/>
            <person name="Andreopoulos B."/>
            <person name="Baker S."/>
            <person name="Barry K."/>
            <person name="Bills G."/>
            <person name="Bluhm B."/>
            <person name="Cannon C."/>
            <person name="Castanera R."/>
            <person name="Culley D."/>
            <person name="Daum C."/>
            <person name="Ezra D."/>
            <person name="Gonzalez J."/>
            <person name="Henrissat B."/>
            <person name="Kuo A."/>
            <person name="Liang C."/>
            <person name="Lipzen A."/>
            <person name="Lutzoni F."/>
            <person name="Magnuson J."/>
            <person name="Mondo S."/>
            <person name="Nolan M."/>
            <person name="Ohm R."/>
            <person name="Pangilinan J."/>
            <person name="Park H.-J."/>
            <person name="Ramirez L."/>
            <person name="Alfaro M."/>
            <person name="Sun H."/>
            <person name="Tritt A."/>
            <person name="Yoshinaga Y."/>
            <person name="Zwiers L.-H."/>
            <person name="Turgeon B."/>
            <person name="Goodwin S."/>
            <person name="Spatafora J."/>
            <person name="Crous P."/>
            <person name="Grigoriev I."/>
        </authorList>
    </citation>
    <scope>NUCLEOTIDE SEQUENCE</scope>
    <source>
        <strain evidence="4">CBS 113979</strain>
    </source>
</reference>
<protein>
    <submittedName>
        <fullName evidence="4">Ribonuclease H-like protein</fullName>
    </submittedName>
</protein>
<dbReference type="InterPro" id="IPR036397">
    <property type="entry name" value="RNaseH_sf"/>
</dbReference>
<organism evidence="4 5">
    <name type="scientific">Aulographum hederae CBS 113979</name>
    <dbReference type="NCBI Taxonomy" id="1176131"/>
    <lineage>
        <taxon>Eukaryota</taxon>
        <taxon>Fungi</taxon>
        <taxon>Dikarya</taxon>
        <taxon>Ascomycota</taxon>
        <taxon>Pezizomycotina</taxon>
        <taxon>Dothideomycetes</taxon>
        <taxon>Pleosporomycetidae</taxon>
        <taxon>Aulographales</taxon>
        <taxon>Aulographaceae</taxon>
    </lineage>
</organism>